<comment type="caution">
    <text evidence="7">The sequence shown here is derived from an EMBL/GenBank/DDBJ whole genome shotgun (WGS) entry which is preliminary data.</text>
</comment>
<dbReference type="Proteomes" id="UP000519972">
    <property type="component" value="Unassembled WGS sequence"/>
</dbReference>
<organism evidence="7 8">
    <name type="scientific">Rhizobium sophorae</name>
    <dbReference type="NCBI Taxonomy" id="1535242"/>
    <lineage>
        <taxon>Bacteria</taxon>
        <taxon>Pseudomonadati</taxon>
        <taxon>Pseudomonadota</taxon>
        <taxon>Alphaproteobacteria</taxon>
        <taxon>Hyphomicrobiales</taxon>
        <taxon>Rhizobiaceae</taxon>
        <taxon>Rhizobium/Agrobacterium group</taxon>
        <taxon>Rhizobium</taxon>
    </lineage>
</organism>
<keyword evidence="8" id="KW-1185">Reference proteome</keyword>
<sequence>MSIIIITPEIDDPDIVSSSVVGLTIELTAVGETEPHSHRKAQLLYVTCGALTVEAAGGIWTVPPQCAIWLPAGVLHRAHASGRIVMANLYIEPNLAAFLGESCGILFIRPLLREVILAFASNPAFLIAEEERRARLSEVLLDELRDAPLEPLRLPMPVDRRLRRLADALLEDPTARFTIEEWGARIGASKRTLTRLFQRETGMSFGRWRQQLHVGLALQRLAGGDAVTTIALDLGYESASSFITMFRRHTGASPSRYFGEGRFGVGSPELRSRYLGG</sequence>
<gene>
    <name evidence="7" type="ORF">G9X64_15460</name>
</gene>
<keyword evidence="1" id="KW-0678">Repressor</keyword>
<feature type="domain" description="HTH araC/xylS-type" evidence="6">
    <location>
        <begin position="163"/>
        <end position="260"/>
    </location>
</feature>
<evidence type="ECO:0000313" key="8">
    <source>
        <dbReference type="Proteomes" id="UP000519972"/>
    </source>
</evidence>
<evidence type="ECO:0000256" key="2">
    <source>
        <dbReference type="ARBA" id="ARBA00023015"/>
    </source>
</evidence>
<dbReference type="AlphaFoldDB" id="A0A7Y3S699"/>
<protein>
    <submittedName>
        <fullName evidence="7">Helix-turn-helix transcriptional regulator</fullName>
    </submittedName>
</protein>
<keyword evidence="5" id="KW-0804">Transcription</keyword>
<dbReference type="InterPro" id="IPR020449">
    <property type="entry name" value="Tscrpt_reg_AraC-type_HTH"/>
</dbReference>
<dbReference type="Gene3D" id="2.60.120.10">
    <property type="entry name" value="Jelly Rolls"/>
    <property type="match status" value="1"/>
</dbReference>
<evidence type="ECO:0000256" key="4">
    <source>
        <dbReference type="ARBA" id="ARBA00023159"/>
    </source>
</evidence>
<dbReference type="PRINTS" id="PR00032">
    <property type="entry name" value="HTHARAC"/>
</dbReference>
<dbReference type="SUPFAM" id="SSF51182">
    <property type="entry name" value="RmlC-like cupins"/>
    <property type="match status" value="1"/>
</dbReference>
<dbReference type="FunFam" id="1.10.10.60:FF:000132">
    <property type="entry name" value="AraC family transcriptional regulator"/>
    <property type="match status" value="1"/>
</dbReference>
<reference evidence="7 8" key="1">
    <citation type="submission" date="2020-02" db="EMBL/GenBank/DDBJ databases">
        <authorList>
            <person name="Sun Q."/>
        </authorList>
    </citation>
    <scope>NUCLEOTIDE SEQUENCE [LARGE SCALE GENOMIC DNA]</scope>
    <source>
        <strain evidence="7 8">CCBAU 03386</strain>
    </source>
</reference>
<keyword evidence="2" id="KW-0805">Transcription regulation</keyword>
<dbReference type="EMBL" id="JABFCN010000023">
    <property type="protein sequence ID" value="NNU37863.1"/>
    <property type="molecule type" value="Genomic_DNA"/>
</dbReference>
<evidence type="ECO:0000256" key="1">
    <source>
        <dbReference type="ARBA" id="ARBA00022491"/>
    </source>
</evidence>
<dbReference type="Pfam" id="PF02311">
    <property type="entry name" value="AraC_binding"/>
    <property type="match status" value="1"/>
</dbReference>
<dbReference type="CDD" id="cd06124">
    <property type="entry name" value="cupin_NimR-like_N"/>
    <property type="match status" value="1"/>
</dbReference>
<dbReference type="SUPFAM" id="SSF46689">
    <property type="entry name" value="Homeodomain-like"/>
    <property type="match status" value="1"/>
</dbReference>
<dbReference type="RefSeq" id="WP_171376869.1">
    <property type="nucleotide sequence ID" value="NZ_JABFCN010000023.1"/>
</dbReference>
<dbReference type="Gene3D" id="1.10.10.60">
    <property type="entry name" value="Homeodomain-like"/>
    <property type="match status" value="2"/>
</dbReference>
<evidence type="ECO:0000256" key="5">
    <source>
        <dbReference type="ARBA" id="ARBA00023163"/>
    </source>
</evidence>
<dbReference type="PANTHER" id="PTHR11019:SF199">
    <property type="entry name" value="HTH-TYPE TRANSCRIPTIONAL REGULATOR NIMR"/>
    <property type="match status" value="1"/>
</dbReference>
<evidence type="ECO:0000256" key="3">
    <source>
        <dbReference type="ARBA" id="ARBA00023125"/>
    </source>
</evidence>
<dbReference type="PROSITE" id="PS01124">
    <property type="entry name" value="HTH_ARAC_FAMILY_2"/>
    <property type="match status" value="1"/>
</dbReference>
<dbReference type="InterPro" id="IPR011051">
    <property type="entry name" value="RmlC_Cupin_sf"/>
</dbReference>
<dbReference type="Pfam" id="PF12833">
    <property type="entry name" value="HTH_18"/>
    <property type="match status" value="1"/>
</dbReference>
<accession>A0A7Y3S699</accession>
<keyword evidence="4" id="KW-0010">Activator</keyword>
<dbReference type="InterPro" id="IPR014710">
    <property type="entry name" value="RmlC-like_jellyroll"/>
</dbReference>
<dbReference type="PANTHER" id="PTHR11019">
    <property type="entry name" value="HTH-TYPE TRANSCRIPTIONAL REGULATOR NIMR"/>
    <property type="match status" value="1"/>
</dbReference>
<dbReference type="SMART" id="SM00342">
    <property type="entry name" value="HTH_ARAC"/>
    <property type="match status" value="1"/>
</dbReference>
<dbReference type="GO" id="GO:0003700">
    <property type="term" value="F:DNA-binding transcription factor activity"/>
    <property type="evidence" value="ECO:0007669"/>
    <property type="project" value="InterPro"/>
</dbReference>
<proteinExistence type="predicted"/>
<dbReference type="InterPro" id="IPR018060">
    <property type="entry name" value="HTH_AraC"/>
</dbReference>
<keyword evidence="3" id="KW-0238">DNA-binding</keyword>
<dbReference type="GO" id="GO:0043565">
    <property type="term" value="F:sequence-specific DNA binding"/>
    <property type="evidence" value="ECO:0007669"/>
    <property type="project" value="InterPro"/>
</dbReference>
<name>A0A7Y3S699_9HYPH</name>
<dbReference type="InterPro" id="IPR009057">
    <property type="entry name" value="Homeodomain-like_sf"/>
</dbReference>
<evidence type="ECO:0000313" key="7">
    <source>
        <dbReference type="EMBL" id="NNU37863.1"/>
    </source>
</evidence>
<dbReference type="InterPro" id="IPR003313">
    <property type="entry name" value="AraC-bd"/>
</dbReference>
<evidence type="ECO:0000259" key="6">
    <source>
        <dbReference type="PROSITE" id="PS01124"/>
    </source>
</evidence>